<name>A0A2C6DSK9_9GAMM</name>
<reference evidence="2 4" key="3">
    <citation type="submission" date="2019-03" db="EMBL/GenBank/DDBJ databases">
        <authorList>
            <consortium name="Pathogen Informatics"/>
        </authorList>
    </citation>
    <scope>NUCLEOTIDE SEQUENCE [LARGE SCALE GENOMIC DNA]</scope>
    <source>
        <strain evidence="2 4">NCTC12282</strain>
    </source>
</reference>
<dbReference type="OrthoDB" id="1523296at2"/>
<dbReference type="RefSeq" id="WP_029094496.1">
    <property type="nucleotide sequence ID" value="NZ_CAADJA010000002.1"/>
</dbReference>
<dbReference type="EMBL" id="CAADJA010000002">
    <property type="protein sequence ID" value="VFS52418.1"/>
    <property type="molecule type" value="Genomic_DNA"/>
</dbReference>
<dbReference type="EMBL" id="PDDX01000001">
    <property type="protein sequence ID" value="PHI31683.1"/>
    <property type="molecule type" value="Genomic_DNA"/>
</dbReference>
<gene>
    <name evidence="1" type="ORF">CRN84_21285</name>
    <name evidence="2" type="ORF">NCTC12282_05823</name>
</gene>
<evidence type="ECO:0000313" key="3">
    <source>
        <dbReference type="Proteomes" id="UP000224974"/>
    </source>
</evidence>
<proteinExistence type="predicted"/>
<evidence type="ECO:0000313" key="2">
    <source>
        <dbReference type="EMBL" id="VFS52418.1"/>
    </source>
</evidence>
<protein>
    <submittedName>
        <fullName evidence="1">Type VI secretion system baseplate subunit TssG</fullName>
    </submittedName>
</protein>
<sequence length="328" mass="37059">MANENRSALADIVPEKYNFYQLLELIYKNEGKQDYLDKELSPDDELICFSASGSLAFPHSDLTSLYQNDDGRFHLAINFLGLQGSQSPLPGFYLEPLAWEYSQDEAGLNNFLDLFNHRDVTLLHRIWRKYRYYISFKDRGNDPFSQRMFALVGLEKAAIRGTLNVNHTKMLAYAGMLSGTSRSQEVLSGIIAHCFDLSDVNINPLQPRIVPIPEDQQTNLGISNSQLGDTFVIGDYLHDCSSKFTLCLGNLSIKRYLSFLPTGDNYQPLKNFVSFILRDQFAFDITLSLASDQITTMNLSDDVSCLLGWTSFIGEVPVNPNVTICVRE</sequence>
<organism evidence="1 3">
    <name type="scientific">Budvicia aquatica</name>
    <dbReference type="NCBI Taxonomy" id="82979"/>
    <lineage>
        <taxon>Bacteria</taxon>
        <taxon>Pseudomonadati</taxon>
        <taxon>Pseudomonadota</taxon>
        <taxon>Gammaproteobacteria</taxon>
        <taxon>Enterobacterales</taxon>
        <taxon>Budviciaceae</taxon>
        <taxon>Budvicia</taxon>
    </lineage>
</organism>
<evidence type="ECO:0000313" key="4">
    <source>
        <dbReference type="Proteomes" id="UP000373449"/>
    </source>
</evidence>
<dbReference type="Proteomes" id="UP000373449">
    <property type="component" value="Unassembled WGS sequence"/>
</dbReference>
<dbReference type="Pfam" id="PF06996">
    <property type="entry name" value="T6SS_TssG"/>
    <property type="match status" value="1"/>
</dbReference>
<evidence type="ECO:0000313" key="1">
    <source>
        <dbReference type="EMBL" id="PHI31683.1"/>
    </source>
</evidence>
<dbReference type="STRING" id="1111728.GCA_000427805_01476"/>
<reference evidence="1" key="1">
    <citation type="submission" date="2017-09" db="EMBL/GenBank/DDBJ databases">
        <title>FDA dAtabase for Regulatory Grade micrObial Sequences (FDA-ARGOS): Supporting development and validation of Infectious Disease Dx tests.</title>
        <authorList>
            <person name="Minogue T."/>
            <person name="Wolcott M."/>
            <person name="Wasieloski L."/>
            <person name="Aguilar W."/>
            <person name="Moore D."/>
            <person name="Tallon L.J."/>
            <person name="Sadzewicz L."/>
            <person name="Ott S."/>
            <person name="Zhao X."/>
            <person name="Nagaraj S."/>
            <person name="Vavikolanu K."/>
            <person name="Aluvathingal J."/>
            <person name="Nadendla S."/>
            <person name="Sichtig H."/>
        </authorList>
    </citation>
    <scope>NUCLEOTIDE SEQUENCE</scope>
    <source>
        <strain evidence="1">FDAARGOS_387</strain>
    </source>
</reference>
<dbReference type="PANTHER" id="PTHR35564">
    <property type="match status" value="1"/>
</dbReference>
<dbReference type="AlphaFoldDB" id="A0A2C6DSK9"/>
<reference evidence="3" key="2">
    <citation type="submission" date="2017-09" db="EMBL/GenBank/DDBJ databases">
        <title>FDA dAtabase for Regulatory Grade micrObial Sequences (FDA-ARGOS): Supporting development and validation of Infectious Disease Dx tests.</title>
        <authorList>
            <person name="Minogue T."/>
            <person name="Wolcott M."/>
            <person name="Wasieloski L."/>
            <person name="Aguilar W."/>
            <person name="Moore D."/>
            <person name="Tallon L."/>
            <person name="Sadzewicz L."/>
            <person name="Ott S."/>
            <person name="Zhao X."/>
            <person name="Nagaraj S."/>
            <person name="Vavikolanu K."/>
            <person name="Aluvathingal J."/>
            <person name="Nadendla S."/>
            <person name="Sichtig H."/>
        </authorList>
    </citation>
    <scope>NUCLEOTIDE SEQUENCE [LARGE SCALE GENOMIC DNA]</scope>
    <source>
        <strain evidence="3">FDAARGOS_387</strain>
    </source>
</reference>
<dbReference type="Proteomes" id="UP000224974">
    <property type="component" value="Unassembled WGS sequence"/>
</dbReference>
<dbReference type="PANTHER" id="PTHR35564:SF3">
    <property type="entry name" value="TYPE VI SECRETION SYSTEM BASEPLATE SUBUNIT TSSG"/>
    <property type="match status" value="1"/>
</dbReference>
<accession>A0A2C6DSK9</accession>
<dbReference type="NCBIfam" id="TIGR03347">
    <property type="entry name" value="VI_chp_1"/>
    <property type="match status" value="1"/>
</dbReference>
<dbReference type="InterPro" id="IPR010732">
    <property type="entry name" value="T6SS_TssG-like"/>
</dbReference>
<keyword evidence="3" id="KW-1185">Reference proteome</keyword>